<dbReference type="Gene3D" id="3.90.550.10">
    <property type="entry name" value="Spore Coat Polysaccharide Biosynthesis Protein SpsA, Chain A"/>
    <property type="match status" value="1"/>
</dbReference>
<organism evidence="3 4">
    <name type="scientific">Pontibacter saemangeumensis</name>
    <dbReference type="NCBI Taxonomy" id="1084525"/>
    <lineage>
        <taxon>Bacteria</taxon>
        <taxon>Pseudomonadati</taxon>
        <taxon>Bacteroidota</taxon>
        <taxon>Cytophagia</taxon>
        <taxon>Cytophagales</taxon>
        <taxon>Hymenobacteraceae</taxon>
        <taxon>Pontibacter</taxon>
    </lineage>
</organism>
<feature type="domain" description="Glycosyltransferase 2-like" evidence="1">
    <location>
        <begin position="12"/>
        <end position="169"/>
    </location>
</feature>
<evidence type="ECO:0000259" key="2">
    <source>
        <dbReference type="Pfam" id="PF08241"/>
    </source>
</evidence>
<proteinExistence type="predicted"/>
<dbReference type="RefSeq" id="WP_345162751.1">
    <property type="nucleotide sequence ID" value="NZ_BAABHC010000039.1"/>
</dbReference>
<protein>
    <submittedName>
        <fullName evidence="3">Uncharacterized protein</fullName>
    </submittedName>
</protein>
<evidence type="ECO:0000313" key="4">
    <source>
        <dbReference type="Proteomes" id="UP001500552"/>
    </source>
</evidence>
<dbReference type="PANTHER" id="PTHR43685">
    <property type="entry name" value="GLYCOSYLTRANSFERASE"/>
    <property type="match status" value="1"/>
</dbReference>
<keyword evidence="4" id="KW-1185">Reference proteome</keyword>
<dbReference type="InterPro" id="IPR001173">
    <property type="entry name" value="Glyco_trans_2-like"/>
</dbReference>
<accession>A0ABP8M610</accession>
<dbReference type="Gene3D" id="3.40.50.150">
    <property type="entry name" value="Vaccinia Virus protein VP39"/>
    <property type="match status" value="1"/>
</dbReference>
<dbReference type="InterPro" id="IPR029044">
    <property type="entry name" value="Nucleotide-diphossugar_trans"/>
</dbReference>
<gene>
    <name evidence="3" type="ORF">GCM10023188_45360</name>
</gene>
<dbReference type="CDD" id="cd02440">
    <property type="entry name" value="AdoMet_MTases"/>
    <property type="match status" value="1"/>
</dbReference>
<dbReference type="SUPFAM" id="SSF53448">
    <property type="entry name" value="Nucleotide-diphospho-sugar transferases"/>
    <property type="match status" value="1"/>
</dbReference>
<dbReference type="InterPro" id="IPR050834">
    <property type="entry name" value="Glycosyltransf_2"/>
</dbReference>
<dbReference type="EMBL" id="BAABHC010000039">
    <property type="protein sequence ID" value="GAA4444000.1"/>
    <property type="molecule type" value="Genomic_DNA"/>
</dbReference>
<dbReference type="SUPFAM" id="SSF53335">
    <property type="entry name" value="S-adenosyl-L-methionine-dependent methyltransferases"/>
    <property type="match status" value="1"/>
</dbReference>
<reference evidence="4" key="1">
    <citation type="journal article" date="2019" name="Int. J. Syst. Evol. Microbiol.">
        <title>The Global Catalogue of Microorganisms (GCM) 10K type strain sequencing project: providing services to taxonomists for standard genome sequencing and annotation.</title>
        <authorList>
            <consortium name="The Broad Institute Genomics Platform"/>
            <consortium name="The Broad Institute Genome Sequencing Center for Infectious Disease"/>
            <person name="Wu L."/>
            <person name="Ma J."/>
        </authorList>
    </citation>
    <scope>NUCLEOTIDE SEQUENCE [LARGE SCALE GENOMIC DNA]</scope>
    <source>
        <strain evidence="4">JCM 17926</strain>
    </source>
</reference>
<dbReference type="Pfam" id="PF00535">
    <property type="entry name" value="Glycos_transf_2"/>
    <property type="match status" value="1"/>
</dbReference>
<dbReference type="Proteomes" id="UP001500552">
    <property type="component" value="Unassembled WGS sequence"/>
</dbReference>
<evidence type="ECO:0000259" key="1">
    <source>
        <dbReference type="Pfam" id="PF00535"/>
    </source>
</evidence>
<evidence type="ECO:0000313" key="3">
    <source>
        <dbReference type="EMBL" id="GAA4444000.1"/>
    </source>
</evidence>
<dbReference type="InterPro" id="IPR029063">
    <property type="entry name" value="SAM-dependent_MTases_sf"/>
</dbReference>
<dbReference type="PANTHER" id="PTHR43685:SF11">
    <property type="entry name" value="GLYCOSYLTRANSFERASE TAGX-RELATED"/>
    <property type="match status" value="1"/>
</dbReference>
<comment type="caution">
    <text evidence="3">The sequence shown here is derived from an EMBL/GenBank/DDBJ whole genome shotgun (WGS) entry which is preliminary data.</text>
</comment>
<feature type="domain" description="Methyltransferase type 11" evidence="2">
    <location>
        <begin position="403"/>
        <end position="452"/>
    </location>
</feature>
<dbReference type="Pfam" id="PF08241">
    <property type="entry name" value="Methyltransf_11"/>
    <property type="match status" value="1"/>
</dbReference>
<sequence>MRQQHAPEPLVSVIIPCYNHGQYLQEAVESIRKQNYPAIEVIVVDDGSTDDTREVAAKCAGVRYIYQANQGLSAARNTGISHSHGEFLVFLDADDWLLPDALRTNAHYLQKDERLAFVSGGHDKVFVEEGVTKEDLTEVKANHYLHLLQGNYIGMHATVMYRRRIFDEIQYDTTLKRCEDYDLYLKIARKHPVFHHCQKIAAYRLHTTNMSANIPDMLATTLRVLARQQSQLETPAERKAYQRGQRIWKNYYCKELCYRIQAKKAPVTKEAVYTILQHRPSLILRYMLSPNTSALKASIKKNAPAFGLRWLHKIGLHKKHVPAVGKAYLGDFDRTQPLSKNFGYNRGGPIDRYYIENFLQQEAGSIYGRVLEIGDNGYTMQFGQGRVTKSDILHVDASNPKATFVGDISDAPHLPDNTFDCIVLTQTLHLIYDFKGALRTCHRVLKPGGSLLLTVPGITPIDHGEWKKTWYWSFTDKAMRRLMEETFPAGHADVQCFGNVFAATAFLYGMGLPEVPRAKLDFNDPHYQVIVTVKAVKGSAS</sequence>
<name>A0ABP8M610_9BACT</name>
<dbReference type="InterPro" id="IPR013216">
    <property type="entry name" value="Methyltransf_11"/>
</dbReference>